<organism evidence="11 12">
    <name type="scientific">Brevibacillus reuszeri</name>
    <dbReference type="NCBI Taxonomy" id="54915"/>
    <lineage>
        <taxon>Bacteria</taxon>
        <taxon>Bacillati</taxon>
        <taxon>Bacillota</taxon>
        <taxon>Bacilli</taxon>
        <taxon>Bacillales</taxon>
        <taxon>Paenibacillaceae</taxon>
        <taxon>Brevibacillus</taxon>
    </lineage>
</organism>
<dbReference type="GO" id="GO:0016987">
    <property type="term" value="F:sigma factor activity"/>
    <property type="evidence" value="ECO:0007669"/>
    <property type="project" value="UniProtKB-KW"/>
</dbReference>
<dbReference type="OrthoDB" id="2960956at2"/>
<dbReference type="AlphaFoldDB" id="A0A0K9Z0D2"/>
<proteinExistence type="inferred from homology"/>
<dbReference type="EMBL" id="BJON01000006">
    <property type="protein sequence ID" value="GED68042.1"/>
    <property type="molecule type" value="Genomic_DNA"/>
</dbReference>
<dbReference type="GO" id="GO:0003677">
    <property type="term" value="F:DNA binding"/>
    <property type="evidence" value="ECO:0007669"/>
    <property type="project" value="UniProtKB-KW"/>
</dbReference>
<dbReference type="RefSeq" id="WP_049736605.1">
    <property type="nucleotide sequence ID" value="NZ_BJON01000006.1"/>
</dbReference>
<dbReference type="InterPro" id="IPR039425">
    <property type="entry name" value="RNA_pol_sigma-70-like"/>
</dbReference>
<keyword evidence="4 6" id="KW-0238">DNA-binding</keyword>
<protein>
    <recommendedName>
        <fullName evidence="6">RNA polymerase sigma factor</fullName>
    </recommendedName>
</protein>
<keyword evidence="13" id="KW-1185">Reference proteome</keyword>
<evidence type="ECO:0000256" key="6">
    <source>
        <dbReference type="RuleBase" id="RU000716"/>
    </source>
</evidence>
<evidence type="ECO:0000259" key="9">
    <source>
        <dbReference type="Pfam" id="PF08281"/>
    </source>
</evidence>
<dbReference type="Pfam" id="PF08281">
    <property type="entry name" value="Sigma70_r4_2"/>
    <property type="match status" value="1"/>
</dbReference>
<dbReference type="PATRIC" id="fig|54915.3.peg.5402"/>
<dbReference type="InterPro" id="IPR013249">
    <property type="entry name" value="RNA_pol_sigma70_r4_t2"/>
</dbReference>
<comment type="similarity">
    <text evidence="1 6">Belongs to the sigma-70 factor family. ECF subfamily.</text>
</comment>
<comment type="caution">
    <text evidence="11">The sequence shown here is derived from an EMBL/GenBank/DDBJ whole genome shotgun (WGS) entry which is preliminary data.</text>
</comment>
<dbReference type="PANTHER" id="PTHR43133">
    <property type="entry name" value="RNA POLYMERASE ECF-TYPE SIGMA FACTO"/>
    <property type="match status" value="1"/>
</dbReference>
<reference evidence="10 13" key="3">
    <citation type="submission" date="2019-06" db="EMBL/GenBank/DDBJ databases">
        <title>Whole genome shotgun sequence of Brevibacillus reuszeri NBRC 15719.</title>
        <authorList>
            <person name="Hosoyama A."/>
            <person name="Uohara A."/>
            <person name="Ohji S."/>
            <person name="Ichikawa N."/>
        </authorList>
    </citation>
    <scope>NUCLEOTIDE SEQUENCE [LARGE SCALE GENOMIC DNA]</scope>
    <source>
        <strain evidence="10 13">NBRC 15719</strain>
    </source>
</reference>
<keyword evidence="5 6" id="KW-0804">Transcription</keyword>
<reference evidence="11" key="2">
    <citation type="submission" date="2015-07" db="EMBL/GenBank/DDBJ databases">
        <title>MeaNS - Measles Nucleotide Surveillance Program.</title>
        <authorList>
            <person name="Tran T."/>
            <person name="Druce J."/>
        </authorList>
    </citation>
    <scope>NUCLEOTIDE SEQUENCE</scope>
    <source>
        <strain evidence="11">DSM 9887</strain>
    </source>
</reference>
<dbReference type="SUPFAM" id="SSF88946">
    <property type="entry name" value="Sigma2 domain of RNA polymerase sigma factors"/>
    <property type="match status" value="1"/>
</dbReference>
<dbReference type="InterPro" id="IPR013324">
    <property type="entry name" value="RNA_pol_sigma_r3/r4-like"/>
</dbReference>
<dbReference type="NCBIfam" id="TIGR02937">
    <property type="entry name" value="sigma70-ECF"/>
    <property type="match status" value="1"/>
</dbReference>
<feature type="domain" description="RNA polymerase sigma factor 70 region 4 type 2" evidence="9">
    <location>
        <begin position="163"/>
        <end position="213"/>
    </location>
</feature>
<evidence type="ECO:0000313" key="11">
    <source>
        <dbReference type="EMBL" id="KNB74366.1"/>
    </source>
</evidence>
<evidence type="ECO:0000313" key="10">
    <source>
        <dbReference type="EMBL" id="GED68042.1"/>
    </source>
</evidence>
<evidence type="ECO:0000256" key="3">
    <source>
        <dbReference type="ARBA" id="ARBA00023082"/>
    </source>
</evidence>
<keyword evidence="3 6" id="KW-0731">Sigma factor</keyword>
<dbReference type="InterPro" id="IPR007627">
    <property type="entry name" value="RNA_pol_sigma70_r2"/>
</dbReference>
<dbReference type="GO" id="GO:0006352">
    <property type="term" value="P:DNA-templated transcription initiation"/>
    <property type="evidence" value="ECO:0007669"/>
    <property type="project" value="InterPro"/>
</dbReference>
<reference evidence="12" key="1">
    <citation type="submission" date="2015-07" db="EMBL/GenBank/DDBJ databases">
        <title>Genome sequencing project for genomic taxonomy and phylogenomics of Bacillus-like bacteria.</title>
        <authorList>
            <person name="Liu B."/>
            <person name="Wang J."/>
            <person name="Zhu Y."/>
            <person name="Liu G."/>
            <person name="Chen Q."/>
            <person name="Chen Z."/>
            <person name="Lan J."/>
            <person name="Che J."/>
            <person name="Ge C."/>
            <person name="Shi H."/>
            <person name="Pan Z."/>
            <person name="Liu X."/>
        </authorList>
    </citation>
    <scope>NUCLEOTIDE SEQUENCE [LARGE SCALE GENOMIC DNA]</scope>
    <source>
        <strain evidence="12">DSM 9887</strain>
    </source>
</reference>
<dbReference type="Gene3D" id="1.20.140.160">
    <property type="match status" value="1"/>
</dbReference>
<dbReference type="InterPro" id="IPR000838">
    <property type="entry name" value="RNA_pol_sigma70_ECF_CS"/>
</dbReference>
<dbReference type="InterPro" id="IPR013325">
    <property type="entry name" value="RNA_pol_sigma_r2"/>
</dbReference>
<gene>
    <name evidence="11" type="ORF">ADS79_01280</name>
    <name evidence="10" type="ORF">BRE01_17440</name>
</gene>
<evidence type="ECO:0000259" key="8">
    <source>
        <dbReference type="Pfam" id="PF04542"/>
    </source>
</evidence>
<keyword evidence="2 6" id="KW-0805">Transcription regulation</keyword>
<dbReference type="CDD" id="cd06171">
    <property type="entry name" value="Sigma70_r4"/>
    <property type="match status" value="1"/>
</dbReference>
<evidence type="ECO:0000313" key="12">
    <source>
        <dbReference type="Proteomes" id="UP000036834"/>
    </source>
</evidence>
<dbReference type="Gene3D" id="1.10.1740.10">
    <property type="match status" value="1"/>
</dbReference>
<feature type="region of interest" description="Disordered" evidence="7">
    <location>
        <begin position="1"/>
        <end position="22"/>
    </location>
</feature>
<evidence type="ECO:0000256" key="1">
    <source>
        <dbReference type="ARBA" id="ARBA00010641"/>
    </source>
</evidence>
<dbReference type="Pfam" id="PF04542">
    <property type="entry name" value="Sigma70_r2"/>
    <property type="match status" value="1"/>
</dbReference>
<dbReference type="SUPFAM" id="SSF88659">
    <property type="entry name" value="Sigma3 and sigma4 domains of RNA polymerase sigma factors"/>
    <property type="match status" value="1"/>
</dbReference>
<dbReference type="GO" id="GO:0006950">
    <property type="term" value="P:response to stress"/>
    <property type="evidence" value="ECO:0007669"/>
    <property type="project" value="UniProtKB-ARBA"/>
</dbReference>
<name>A0A0K9Z0D2_9BACL</name>
<dbReference type="Proteomes" id="UP000319578">
    <property type="component" value="Unassembled WGS sequence"/>
</dbReference>
<dbReference type="Proteomes" id="UP000036834">
    <property type="component" value="Unassembled WGS sequence"/>
</dbReference>
<dbReference type="EMBL" id="LGIQ01000002">
    <property type="protein sequence ID" value="KNB74366.1"/>
    <property type="molecule type" value="Genomic_DNA"/>
</dbReference>
<dbReference type="STRING" id="54915.ADS79_01280"/>
<sequence>MERMGYQSDLLQQEETHEEDETLVERAKSGDQEAFGELVRRHRSKVYGYARSYTREAFLAEDIVQDALIRAFLHLGTLVDSRRFLPWLHRIVRNQAYTRLQKGPHKREQLFTGLINPSHDLEPTDWEDLDSILHRLGRTWSPAMEHTGDPSEVIVRRELLQTITGMLHCLNPRERRIVESHFFDHLSPTEIGRLFEMSQANVYQVLSRSRKKLIQEKTRIVVDQYMKTRKDAGMMNQTVLRKPEAFTLPTWITCAAALHGLIEYTDRKLSLPMVLGLSGHAFRLTVVPKEIHIAGPTMFPFADVLQEGLSNMGFESKVVGGEAADCASGQNANQVAPSLLSAEAREKRPLPTLLPQALELVHRSINRGYPVLAWDLFIPEFGLIYGYDDESKQLYAGDNCGHDKTVAFEHLGRGLVEELFVLAIEKTVEIDQRTMLTKAIDTALRHYAGAGSDKACANGLMAYTAWLEAFQQGSIEPNGNAYTIAVAENARRNASLFWSEIAATWNDPAFDQIRPMVLEASALYGQIADEFTKLSKLFPFPAGGEPNAPEPSKQATAILQGIENQERKAVALLELMLEKLSA</sequence>
<evidence type="ECO:0000256" key="7">
    <source>
        <dbReference type="SAM" id="MobiDB-lite"/>
    </source>
</evidence>
<evidence type="ECO:0000313" key="13">
    <source>
        <dbReference type="Proteomes" id="UP000319578"/>
    </source>
</evidence>
<dbReference type="InterPro" id="IPR014284">
    <property type="entry name" value="RNA_pol_sigma-70_dom"/>
</dbReference>
<dbReference type="PROSITE" id="PS01063">
    <property type="entry name" value="SIGMA70_ECF"/>
    <property type="match status" value="1"/>
</dbReference>
<evidence type="ECO:0000256" key="5">
    <source>
        <dbReference type="ARBA" id="ARBA00023163"/>
    </source>
</evidence>
<evidence type="ECO:0000256" key="4">
    <source>
        <dbReference type="ARBA" id="ARBA00023125"/>
    </source>
</evidence>
<evidence type="ECO:0000256" key="2">
    <source>
        <dbReference type="ARBA" id="ARBA00023015"/>
    </source>
</evidence>
<accession>A0A0K9Z0D2</accession>
<dbReference type="PANTHER" id="PTHR43133:SF51">
    <property type="entry name" value="RNA POLYMERASE SIGMA FACTOR"/>
    <property type="match status" value="1"/>
</dbReference>
<feature type="domain" description="RNA polymerase sigma-70 region 2" evidence="8">
    <location>
        <begin position="38"/>
        <end position="102"/>
    </location>
</feature>